<dbReference type="GO" id="GO:0042597">
    <property type="term" value="C:periplasmic space"/>
    <property type="evidence" value="ECO:0007669"/>
    <property type="project" value="UniProtKB-ARBA"/>
</dbReference>
<dbReference type="SUPFAM" id="SSF53850">
    <property type="entry name" value="Periplasmic binding protein-like II"/>
    <property type="match status" value="1"/>
</dbReference>
<proteinExistence type="inferred from homology"/>
<dbReference type="Proteomes" id="UP000637720">
    <property type="component" value="Unassembled WGS sequence"/>
</dbReference>
<dbReference type="InterPro" id="IPR000914">
    <property type="entry name" value="SBP_5_dom"/>
</dbReference>
<evidence type="ECO:0000313" key="8">
    <source>
        <dbReference type="EMBL" id="GGJ91309.1"/>
    </source>
</evidence>
<dbReference type="Pfam" id="PF00496">
    <property type="entry name" value="SBP_bac_5"/>
    <property type="match status" value="1"/>
</dbReference>
<dbReference type="InterPro" id="IPR023765">
    <property type="entry name" value="SBP_5_CS"/>
</dbReference>
<dbReference type="EMBL" id="BMOF01000001">
    <property type="protein sequence ID" value="GGJ91309.1"/>
    <property type="molecule type" value="Genomic_DNA"/>
</dbReference>
<dbReference type="AlphaFoldDB" id="A0A8J3B7K7"/>
<keyword evidence="3" id="KW-0813">Transport</keyword>
<dbReference type="Gene3D" id="3.90.76.10">
    <property type="entry name" value="Dipeptide-binding Protein, Domain 1"/>
    <property type="match status" value="1"/>
</dbReference>
<sequence>MRKKGFLLTLVLLLALATALAGCGARETAAPNQSQPATTDGGSGNAGGDKTLVFGRGSDAVGLDPANVTDGESIRVTHQIFDTLVQYNEEDTTVKPALATEWNVSEDGKVWTFKLREGVKFHDGTDFNADAVVFNFQRWMDKNHPYHHGDFEYYGYMFGGFPGIIQKVEKTGPYEVKITLKEPNAPFLQTLAMPAFAIASPAAIKKYGKDFFKNPVGTGPFIFKEWKKDDRIVLERNDNYWGEKAKIKTLIFRVIPDNAARFLELQAGTIDIMDGLNPEDVPNVKNNPDLQLILRPSMNVGYLAMNMDKKPFDNPKVRQAINHAINKQALIDAFYGGLAKPAKNPLPPTLWGYNDEIQDYEYNPEKAKALLAEAGYPNGFKTTLWAMPNPRPYMPQPQQIAQAIAADLAKVGIEAKIVSYEWGTYLEKTKNGEHDMALLGWTGDNGDPDNFLYVLLDKDNAVKGSAGNISFYRSDELHALLIQAQRETDQKKREELYKKAQEIIHRDAPWVPLAHATPPLAARAYVKNYVPHPTGSEPLNKVDVQK</sequence>
<dbReference type="PROSITE" id="PS51257">
    <property type="entry name" value="PROKAR_LIPOPROTEIN"/>
    <property type="match status" value="1"/>
</dbReference>
<comment type="similarity">
    <text evidence="2">Belongs to the bacterial solute-binding protein 5 family.</text>
</comment>
<dbReference type="InterPro" id="IPR030678">
    <property type="entry name" value="Peptide/Ni-bd"/>
</dbReference>
<evidence type="ECO:0000256" key="6">
    <source>
        <dbReference type="SAM" id="SignalP"/>
    </source>
</evidence>
<feature type="chain" id="PRO_5039021018" evidence="6">
    <location>
        <begin position="22"/>
        <end position="546"/>
    </location>
</feature>
<name>A0A8J3B7K7_9BACI</name>
<dbReference type="PANTHER" id="PTHR30290">
    <property type="entry name" value="PERIPLASMIC BINDING COMPONENT OF ABC TRANSPORTER"/>
    <property type="match status" value="1"/>
</dbReference>
<evidence type="ECO:0000259" key="7">
    <source>
        <dbReference type="Pfam" id="PF00496"/>
    </source>
</evidence>
<evidence type="ECO:0000256" key="4">
    <source>
        <dbReference type="ARBA" id="ARBA00022729"/>
    </source>
</evidence>
<keyword evidence="4 6" id="KW-0732">Signal</keyword>
<keyword evidence="9" id="KW-1185">Reference proteome</keyword>
<dbReference type="CDD" id="cd08493">
    <property type="entry name" value="PBP2_DppA_like"/>
    <property type="match status" value="1"/>
</dbReference>
<dbReference type="GO" id="GO:1904680">
    <property type="term" value="F:peptide transmembrane transporter activity"/>
    <property type="evidence" value="ECO:0007669"/>
    <property type="project" value="TreeGrafter"/>
</dbReference>
<dbReference type="FunFam" id="3.10.105.10:FF:000002">
    <property type="entry name" value="Dipeptide ABC transporter, substrate-binding protein"/>
    <property type="match status" value="1"/>
</dbReference>
<evidence type="ECO:0000256" key="5">
    <source>
        <dbReference type="SAM" id="MobiDB-lite"/>
    </source>
</evidence>
<reference evidence="8" key="1">
    <citation type="journal article" date="2014" name="Int. J. Syst. Evol. Microbiol.">
        <title>Complete genome sequence of Corynebacterium casei LMG S-19264T (=DSM 44701T), isolated from a smear-ripened cheese.</title>
        <authorList>
            <consortium name="US DOE Joint Genome Institute (JGI-PGF)"/>
            <person name="Walter F."/>
            <person name="Albersmeier A."/>
            <person name="Kalinowski J."/>
            <person name="Ruckert C."/>
        </authorList>
    </citation>
    <scope>NUCLEOTIDE SEQUENCE</scope>
    <source>
        <strain evidence="8">JCM 14719</strain>
    </source>
</reference>
<dbReference type="Gene3D" id="3.10.105.10">
    <property type="entry name" value="Dipeptide-binding Protein, Domain 3"/>
    <property type="match status" value="1"/>
</dbReference>
<dbReference type="GO" id="GO:0043190">
    <property type="term" value="C:ATP-binding cassette (ABC) transporter complex"/>
    <property type="evidence" value="ECO:0007669"/>
    <property type="project" value="InterPro"/>
</dbReference>
<feature type="region of interest" description="Disordered" evidence="5">
    <location>
        <begin position="27"/>
        <end position="49"/>
    </location>
</feature>
<dbReference type="PROSITE" id="PS01040">
    <property type="entry name" value="SBP_BACTERIAL_5"/>
    <property type="match status" value="1"/>
</dbReference>
<protein>
    <submittedName>
        <fullName evidence="8">ABC transporter substrate-binding protein</fullName>
    </submittedName>
</protein>
<comment type="subcellular location">
    <subcellularLocation>
        <location evidence="1">Cell membrane</location>
        <topology evidence="1">Lipid-anchor</topology>
    </subcellularLocation>
</comment>
<evidence type="ECO:0000256" key="2">
    <source>
        <dbReference type="ARBA" id="ARBA00005695"/>
    </source>
</evidence>
<dbReference type="FunFam" id="3.40.190.10:FF:000036">
    <property type="entry name" value="Dipeptide ABC transporter, substrate-binding protein"/>
    <property type="match status" value="1"/>
</dbReference>
<dbReference type="RefSeq" id="WP_188816515.1">
    <property type="nucleotide sequence ID" value="NZ_BMOF01000001.1"/>
</dbReference>
<feature type="signal peptide" evidence="6">
    <location>
        <begin position="1"/>
        <end position="21"/>
    </location>
</feature>
<organism evidence="8 9">
    <name type="scientific">Calditerricola satsumensis</name>
    <dbReference type="NCBI Taxonomy" id="373054"/>
    <lineage>
        <taxon>Bacteria</taxon>
        <taxon>Bacillati</taxon>
        <taxon>Bacillota</taxon>
        <taxon>Bacilli</taxon>
        <taxon>Bacillales</taxon>
        <taxon>Bacillaceae</taxon>
        <taxon>Calditerricola</taxon>
    </lineage>
</organism>
<dbReference type="InterPro" id="IPR039424">
    <property type="entry name" value="SBP_5"/>
</dbReference>
<feature type="domain" description="Solute-binding protein family 5" evidence="7">
    <location>
        <begin position="93"/>
        <end position="460"/>
    </location>
</feature>
<feature type="compositionally biased region" description="Polar residues" evidence="5">
    <location>
        <begin position="30"/>
        <end position="40"/>
    </location>
</feature>
<evidence type="ECO:0000256" key="3">
    <source>
        <dbReference type="ARBA" id="ARBA00022448"/>
    </source>
</evidence>
<dbReference type="Gene3D" id="3.40.190.10">
    <property type="entry name" value="Periplasmic binding protein-like II"/>
    <property type="match status" value="1"/>
</dbReference>
<reference evidence="8" key="2">
    <citation type="submission" date="2020-09" db="EMBL/GenBank/DDBJ databases">
        <authorList>
            <person name="Sun Q."/>
            <person name="Ohkuma M."/>
        </authorList>
    </citation>
    <scope>NUCLEOTIDE SEQUENCE</scope>
    <source>
        <strain evidence="8">JCM 14719</strain>
    </source>
</reference>
<accession>A0A8J3B7K7</accession>
<dbReference type="PIRSF" id="PIRSF002741">
    <property type="entry name" value="MppA"/>
    <property type="match status" value="1"/>
</dbReference>
<gene>
    <name evidence="8" type="ORF">GCM10007043_01280</name>
</gene>
<evidence type="ECO:0000313" key="9">
    <source>
        <dbReference type="Proteomes" id="UP000637720"/>
    </source>
</evidence>
<dbReference type="GO" id="GO:0015833">
    <property type="term" value="P:peptide transport"/>
    <property type="evidence" value="ECO:0007669"/>
    <property type="project" value="TreeGrafter"/>
</dbReference>
<dbReference type="PANTHER" id="PTHR30290:SF9">
    <property type="entry name" value="OLIGOPEPTIDE-BINDING PROTEIN APPA"/>
    <property type="match status" value="1"/>
</dbReference>
<evidence type="ECO:0000256" key="1">
    <source>
        <dbReference type="ARBA" id="ARBA00004193"/>
    </source>
</evidence>
<comment type="caution">
    <text evidence="8">The sequence shown here is derived from an EMBL/GenBank/DDBJ whole genome shotgun (WGS) entry which is preliminary data.</text>
</comment>